<comment type="caution">
    <text evidence="1">The sequence shown here is derived from an EMBL/GenBank/DDBJ whole genome shotgun (WGS) entry which is preliminary data.</text>
</comment>
<evidence type="ECO:0000313" key="1">
    <source>
        <dbReference type="EMBL" id="KAI4464516.1"/>
    </source>
</evidence>
<protein>
    <submittedName>
        <fullName evidence="1">Uncharacterized protein</fullName>
    </submittedName>
</protein>
<organism evidence="1 2">
    <name type="scientific">Holotrichia oblita</name>
    <name type="common">Chafer beetle</name>
    <dbReference type="NCBI Taxonomy" id="644536"/>
    <lineage>
        <taxon>Eukaryota</taxon>
        <taxon>Metazoa</taxon>
        <taxon>Ecdysozoa</taxon>
        <taxon>Arthropoda</taxon>
        <taxon>Hexapoda</taxon>
        <taxon>Insecta</taxon>
        <taxon>Pterygota</taxon>
        <taxon>Neoptera</taxon>
        <taxon>Endopterygota</taxon>
        <taxon>Coleoptera</taxon>
        <taxon>Polyphaga</taxon>
        <taxon>Scarabaeiformia</taxon>
        <taxon>Scarabaeidae</taxon>
        <taxon>Melolonthinae</taxon>
        <taxon>Holotrichia</taxon>
    </lineage>
</organism>
<accession>A0ACB9TCH8</accession>
<reference evidence="1" key="1">
    <citation type="submission" date="2022-04" db="EMBL/GenBank/DDBJ databases">
        <title>Chromosome-scale genome assembly of Holotrichia oblita Faldermann.</title>
        <authorList>
            <person name="Rongchong L."/>
        </authorList>
    </citation>
    <scope>NUCLEOTIDE SEQUENCE</scope>
    <source>
        <strain evidence="1">81SQS9</strain>
    </source>
</reference>
<dbReference type="EMBL" id="CM043017">
    <property type="protein sequence ID" value="KAI4464516.1"/>
    <property type="molecule type" value="Genomic_DNA"/>
</dbReference>
<name>A0ACB9TCH8_HOLOL</name>
<dbReference type="Proteomes" id="UP001056778">
    <property type="component" value="Chromosome 3"/>
</dbReference>
<evidence type="ECO:0000313" key="2">
    <source>
        <dbReference type="Proteomes" id="UP001056778"/>
    </source>
</evidence>
<keyword evidence="2" id="KW-1185">Reference proteome</keyword>
<sequence length="312" mass="35150">MNNPLRMLRSGQFPVVKPRNKTNTLPHSKSLDRRSESDSLDGNRSDSNLELYKRQEIQNHCQDQPQSPVETKSPEIPERTDENPIPLPPRDRNKPLLTIKPRHTRKHPLIIPPSSLQTTLNKFTIPTPPPQIPSSDPFHTISDPVYSNHMVQERNGDFDFDAQIESNMAALDNISPVDQDCVDGIAEDTSDDTCGKDEVDDSGDKIKSHHVSCEDLLEFADTKPSSRARGNDSDQVRIMQKVFRNTITTEHCLEVLNHIDWEVLKAIKIVKLQKVVPGAQLSTCTNALDNSSWDVTKAAQWILQQDGEVTQV</sequence>
<proteinExistence type="predicted"/>
<gene>
    <name evidence="1" type="ORF">MML48_3g00011314</name>
</gene>